<gene>
    <name evidence="6" type="ORF">CSX00_08815</name>
    <name evidence="5" type="ORF">CSX01_05960</name>
</gene>
<comment type="caution">
    <text evidence="6">The sequence shown here is derived from an EMBL/GenBank/DDBJ whole genome shotgun (WGS) entry which is preliminary data.</text>
</comment>
<evidence type="ECO:0000256" key="3">
    <source>
        <dbReference type="RuleBase" id="RU362076"/>
    </source>
</evidence>
<dbReference type="EMBL" id="PDYH01000033">
    <property type="protein sequence ID" value="PHU39996.1"/>
    <property type="molecule type" value="Genomic_DNA"/>
</dbReference>
<reference evidence="6" key="1">
    <citation type="submission" date="2017-10" db="EMBL/GenBank/DDBJ databases">
        <title>Resolving the taxonomy of Roseburia spp., Eubacterium rectale and Agathobacter spp. through phylogenomic analysis.</title>
        <authorList>
            <person name="Sheridan P.O."/>
            <person name="Walker A.W."/>
            <person name="Duncan S.H."/>
            <person name="Scott K.P."/>
            <person name="Toole P.W.O."/>
            <person name="Luis P."/>
            <person name="Flint H.J."/>
        </authorList>
    </citation>
    <scope>NUCLEOTIDE SEQUENCE [LARGE SCALE GENOMIC DNA]</scope>
    <source>
        <strain evidence="6">JK10</strain>
        <strain evidence="5">JK626</strain>
    </source>
</reference>
<feature type="region of interest" description="Disordered" evidence="4">
    <location>
        <begin position="220"/>
        <end position="281"/>
    </location>
</feature>
<dbReference type="Proteomes" id="UP000224317">
    <property type="component" value="Unassembled WGS sequence"/>
</dbReference>
<reference evidence="6" key="2">
    <citation type="submission" date="2017-10" db="EMBL/GenBank/DDBJ databases">
        <authorList>
            <person name="Banno H."/>
            <person name="Chua N.-H."/>
        </authorList>
    </citation>
    <scope>NUCLEOTIDE SEQUENCE [LARGE SCALE GENOMIC DNA]</scope>
    <source>
        <strain evidence="6">JK10</strain>
        <strain evidence="5">JK626</strain>
    </source>
</reference>
<accession>A0A2G3E9L4</accession>
<feature type="compositionally biased region" description="Low complexity" evidence="4">
    <location>
        <begin position="270"/>
        <end position="281"/>
    </location>
</feature>
<dbReference type="Proteomes" id="UP000225889">
    <property type="component" value="Unassembled WGS sequence"/>
</dbReference>
<feature type="compositionally biased region" description="Low complexity" evidence="4">
    <location>
        <begin position="240"/>
        <end position="262"/>
    </location>
</feature>
<evidence type="ECO:0000256" key="2">
    <source>
        <dbReference type="ARBA" id="ARBA00022795"/>
    </source>
</evidence>
<protein>
    <recommendedName>
        <fullName evidence="3">Basal-body rod modification protein FlgD</fullName>
    </recommendedName>
</protein>
<keyword evidence="2 3" id="KW-1005">Bacterial flagellum biogenesis</keyword>
<proteinExistence type="inferred from homology"/>
<organism evidence="6 7">
    <name type="scientific">Pseudobutyrivibrio ruminis</name>
    <dbReference type="NCBI Taxonomy" id="46206"/>
    <lineage>
        <taxon>Bacteria</taxon>
        <taxon>Bacillati</taxon>
        <taxon>Bacillota</taxon>
        <taxon>Clostridia</taxon>
        <taxon>Lachnospirales</taxon>
        <taxon>Lachnospiraceae</taxon>
        <taxon>Pseudobutyrivibrio</taxon>
    </lineage>
</organism>
<evidence type="ECO:0000313" key="5">
    <source>
        <dbReference type="EMBL" id="PHU34880.1"/>
    </source>
</evidence>
<dbReference type="EMBL" id="PDYF01000011">
    <property type="protein sequence ID" value="PHU34880.1"/>
    <property type="molecule type" value="Genomic_DNA"/>
</dbReference>
<dbReference type="InterPro" id="IPR005648">
    <property type="entry name" value="FlgD"/>
</dbReference>
<dbReference type="RefSeq" id="WP_090486393.1">
    <property type="nucleotide sequence ID" value="NZ_PDYF01000011.1"/>
</dbReference>
<keyword evidence="7" id="KW-1185">Reference proteome</keyword>
<evidence type="ECO:0000313" key="7">
    <source>
        <dbReference type="Proteomes" id="UP000224317"/>
    </source>
</evidence>
<name>A0A2G3E9L4_9FIRM</name>
<feature type="compositionally biased region" description="Basic and acidic residues" evidence="4">
    <location>
        <begin position="220"/>
        <end position="238"/>
    </location>
</feature>
<evidence type="ECO:0000256" key="1">
    <source>
        <dbReference type="ARBA" id="ARBA00010577"/>
    </source>
</evidence>
<dbReference type="AlphaFoldDB" id="A0A2G3E9L4"/>
<evidence type="ECO:0000256" key="4">
    <source>
        <dbReference type="SAM" id="MobiDB-lite"/>
    </source>
</evidence>
<dbReference type="Pfam" id="PF03963">
    <property type="entry name" value="FlgD"/>
    <property type="match status" value="1"/>
</dbReference>
<comment type="function">
    <text evidence="3">Required for flagellar hook formation. May act as a scaffolding protein.</text>
</comment>
<sequence length="281" mass="30576">MAEPLIGSVVNGAYKKTAASQDATKANTNISTSKTAETKDGGYTEEMFMKLLVAEMQYQDPLEPTDNSQYVAQLASFTQIEAIQAVQADMKNIQGNSMVGKMVALIDDDNVEIHGRVDYVRTDDDGQLLASVNNKEYPVEKIKSIMDETYYNAVLVADTILADISKLPTKDLLTLGDEEDVVKVATMINSLDAYTKGFLGKDVTEYVQSLVDKIAELKKTKQEAEEEVNKRTTPKTEEVNTSTETAENTGAAATSQTTVNSETTEEPESTETSPVVGVDEG</sequence>
<dbReference type="GO" id="GO:0044781">
    <property type="term" value="P:bacterial-type flagellum organization"/>
    <property type="evidence" value="ECO:0007669"/>
    <property type="project" value="UniProtKB-UniRule"/>
</dbReference>
<comment type="similarity">
    <text evidence="1 3">Belongs to the FlgD family.</text>
</comment>
<evidence type="ECO:0000313" key="6">
    <source>
        <dbReference type="EMBL" id="PHU39996.1"/>
    </source>
</evidence>